<dbReference type="InterPro" id="IPR017850">
    <property type="entry name" value="Alkaline_phosphatase_core_sf"/>
</dbReference>
<comment type="pathway">
    <text evidence="2">Cell wall biogenesis; lipoteichoic acid biosynthesis.</text>
</comment>
<keyword evidence="4 8" id="KW-0812">Transmembrane</keyword>
<gene>
    <name evidence="10" type="ORF">EDD74_10674</name>
</gene>
<evidence type="ECO:0000313" key="11">
    <source>
        <dbReference type="Proteomes" id="UP000294613"/>
    </source>
</evidence>
<dbReference type="InterPro" id="IPR000917">
    <property type="entry name" value="Sulfatase_N"/>
</dbReference>
<evidence type="ECO:0000259" key="9">
    <source>
        <dbReference type="Pfam" id="PF00884"/>
    </source>
</evidence>
<reference evidence="10 11" key="1">
    <citation type="submission" date="2019-03" db="EMBL/GenBank/DDBJ databases">
        <title>Genomic Encyclopedia of Type Strains, Phase IV (KMG-IV): sequencing the most valuable type-strain genomes for metagenomic binning, comparative biology and taxonomic classification.</title>
        <authorList>
            <person name="Goeker M."/>
        </authorList>
    </citation>
    <scope>NUCLEOTIDE SEQUENCE [LARGE SCALE GENOMIC DNA]</scope>
    <source>
        <strain evidence="10 11">DSM 103426</strain>
    </source>
</reference>
<dbReference type="Gene3D" id="3.40.720.10">
    <property type="entry name" value="Alkaline Phosphatase, subunit A"/>
    <property type="match status" value="1"/>
</dbReference>
<dbReference type="GO" id="GO:0005886">
    <property type="term" value="C:plasma membrane"/>
    <property type="evidence" value="ECO:0007669"/>
    <property type="project" value="UniProtKB-SubCell"/>
</dbReference>
<evidence type="ECO:0000256" key="4">
    <source>
        <dbReference type="ARBA" id="ARBA00022692"/>
    </source>
</evidence>
<feature type="transmembrane region" description="Helical" evidence="8">
    <location>
        <begin position="126"/>
        <end position="144"/>
    </location>
</feature>
<accession>A0A4R3JQ03</accession>
<feature type="transmembrane region" description="Helical" evidence="8">
    <location>
        <begin position="101"/>
        <end position="119"/>
    </location>
</feature>
<evidence type="ECO:0000256" key="5">
    <source>
        <dbReference type="ARBA" id="ARBA00022989"/>
    </source>
</evidence>
<comment type="subcellular location">
    <subcellularLocation>
        <location evidence="1">Cell membrane</location>
        <topology evidence="1">Multi-pass membrane protein</topology>
    </subcellularLocation>
</comment>
<organism evidence="10 11">
    <name type="scientific">Faecalimonas umbilicata</name>
    <dbReference type="NCBI Taxonomy" id="1912855"/>
    <lineage>
        <taxon>Bacteria</taxon>
        <taxon>Bacillati</taxon>
        <taxon>Bacillota</taxon>
        <taxon>Clostridia</taxon>
        <taxon>Lachnospirales</taxon>
        <taxon>Lachnospiraceae</taxon>
        <taxon>Faecalimonas</taxon>
    </lineage>
</organism>
<keyword evidence="6 8" id="KW-0472">Membrane</keyword>
<keyword evidence="10" id="KW-0808">Transferase</keyword>
<comment type="caution">
    <text evidence="10">The sequence shown here is derived from an EMBL/GenBank/DDBJ whole genome shotgun (WGS) entry which is preliminary data.</text>
</comment>
<evidence type="ECO:0000256" key="2">
    <source>
        <dbReference type="ARBA" id="ARBA00004936"/>
    </source>
</evidence>
<dbReference type="CDD" id="cd16015">
    <property type="entry name" value="LTA_synthase"/>
    <property type="match status" value="1"/>
</dbReference>
<dbReference type="GO" id="GO:0016740">
    <property type="term" value="F:transferase activity"/>
    <property type="evidence" value="ECO:0007669"/>
    <property type="project" value="UniProtKB-KW"/>
</dbReference>
<feature type="transmembrane region" description="Helical" evidence="8">
    <location>
        <begin position="205"/>
        <end position="226"/>
    </location>
</feature>
<feature type="transmembrane region" description="Helical" evidence="8">
    <location>
        <begin position="174"/>
        <end position="193"/>
    </location>
</feature>
<dbReference type="PANTHER" id="PTHR47371:SF3">
    <property type="entry name" value="PHOSPHOGLYCEROL TRANSFERASE I"/>
    <property type="match status" value="1"/>
</dbReference>
<dbReference type="Proteomes" id="UP000294613">
    <property type="component" value="Unassembled WGS sequence"/>
</dbReference>
<evidence type="ECO:0000256" key="7">
    <source>
        <dbReference type="SAM" id="MobiDB-lite"/>
    </source>
</evidence>
<keyword evidence="5 8" id="KW-1133">Transmembrane helix</keyword>
<dbReference type="AlphaFoldDB" id="A0A4R3JQ03"/>
<dbReference type="SUPFAM" id="SSF53649">
    <property type="entry name" value="Alkaline phosphatase-like"/>
    <property type="match status" value="1"/>
</dbReference>
<feature type="compositionally biased region" description="Basic and acidic residues" evidence="7">
    <location>
        <begin position="723"/>
        <end position="741"/>
    </location>
</feature>
<evidence type="ECO:0000256" key="6">
    <source>
        <dbReference type="ARBA" id="ARBA00023136"/>
    </source>
</evidence>
<dbReference type="RefSeq" id="WP_116441241.1">
    <property type="nucleotide sequence ID" value="NZ_BHEO01000002.1"/>
</dbReference>
<dbReference type="EMBL" id="SLZV01000006">
    <property type="protein sequence ID" value="TCS68870.1"/>
    <property type="molecule type" value="Genomic_DNA"/>
</dbReference>
<feature type="domain" description="Sulfatase N-terminal" evidence="9">
    <location>
        <begin position="291"/>
        <end position="560"/>
    </location>
</feature>
<protein>
    <submittedName>
        <fullName evidence="10">Phosphoglycerol transferase MdoB-like AlkP superfamily enzyme</fullName>
    </submittedName>
</protein>
<dbReference type="Pfam" id="PF00884">
    <property type="entry name" value="Sulfatase"/>
    <property type="match status" value="1"/>
</dbReference>
<evidence type="ECO:0000256" key="3">
    <source>
        <dbReference type="ARBA" id="ARBA00022475"/>
    </source>
</evidence>
<evidence type="ECO:0000256" key="8">
    <source>
        <dbReference type="SAM" id="Phobius"/>
    </source>
</evidence>
<evidence type="ECO:0000313" key="10">
    <source>
        <dbReference type="EMBL" id="TCS68870.1"/>
    </source>
</evidence>
<dbReference type="PANTHER" id="PTHR47371">
    <property type="entry name" value="LIPOTEICHOIC ACID SYNTHASE"/>
    <property type="match status" value="1"/>
</dbReference>
<name>A0A4R3JQ03_9FIRM</name>
<keyword evidence="3" id="KW-1003">Cell membrane</keyword>
<feature type="transmembrane region" description="Helical" evidence="8">
    <location>
        <begin position="59"/>
        <end position="79"/>
    </location>
</feature>
<dbReference type="InterPro" id="IPR050448">
    <property type="entry name" value="OpgB/LTA_synthase_biosynth"/>
</dbReference>
<feature type="region of interest" description="Disordered" evidence="7">
    <location>
        <begin position="723"/>
        <end position="750"/>
    </location>
</feature>
<evidence type="ECO:0000256" key="1">
    <source>
        <dbReference type="ARBA" id="ARBA00004651"/>
    </source>
</evidence>
<proteinExistence type="predicted"/>
<sequence length="750" mass="86047">MKRIHIKRPDIKGGIQRVKNLKPEDIKKYWKKRKERREQILEKRRNSPLAKKLAPCYKFMNQFSLVFHALLACFLNLVIECISRHSLVQGWNYMVETPKVFLYNSFLIFITFSVVYLVRRRIFARILLSVFWIGLGVTNGYMLMKRVTPFNAQDLKVAGDAVTLINSYFNGIELVAVIVGVAAVVVWVISMWKRGGQYAGKMRRVLALTGVVFWFGLFFVVTDVALDKRVISNYFGNIAFAYEDYGFPYCFMSSVFNTGISQPNGYSEEMIAQISENGAITEAKTGRKEMPNILFIQLESFFDTSEVEFLQTSQDPLPTFRALSEKYSSGYFKVPSVGAGTANTEFEVLTGMNLRYFGPGEYPYKTILKKETAESAATALKRFGYGAHALHNNGGNFYSRSTVFNNIGFDSYTSKEFMNILQLTENGWAKDDILTEHIMNAMDSTEQQDFVFGITVQSHGDYYGQHLENPRIQVTGIEDEEVRSAWEYYVNQIYEVDQFIGDLVQALEDRKEPTVLVLYGDHLPTLGLKSEDLKGRYLYNTNYVVWDNIGLEKQDRNIASYQIMADVFEKLDIHSGTIFNYHQKRRQTKNYLLDLEMLQYDILYGEKYVYGGKNPVPEGHMQMGIKDVVLTDLITQLDGTYSLYGENFTKNSRVYVNGEKKSSKFLNNTRIELQETELKEGDIITIIQMGSSNTVFRTSAEYIYRGGKIEELTEELKLQLEEEEKKAEDVKTVTEETKDAADDSSETPQK</sequence>